<accession>W0BHA9</accession>
<dbReference type="PANTHER" id="PTHR30149">
    <property type="entry name" value="HYDROGENASE PROTEIN ASSEMBLY PROTEIN HYPD"/>
    <property type="match status" value="1"/>
</dbReference>
<reference evidence="1 2" key="1">
    <citation type="journal article" date="2013" name="Int. J. Med. Microbiol.">
        <title>Legionella oakridgensis ATCC 33761 genome sequence and phenotypic characterization reveals its replication capacity in amoebae.</title>
        <authorList>
            <person name="Brzuszkiewicz E."/>
            <person name="Schulz T."/>
            <person name="Rydzewski K."/>
            <person name="Daniel R."/>
            <person name="Gillmaier N."/>
            <person name="Dittmann C."/>
            <person name="Holland G."/>
            <person name="Schunder E."/>
            <person name="Lautner M."/>
            <person name="Eisenreich W."/>
            <person name="Luck C."/>
            <person name="Heuner K."/>
        </authorList>
    </citation>
    <scope>NUCLEOTIDE SEQUENCE [LARGE SCALE GENOMIC DNA]</scope>
    <source>
        <strain>OR-10</strain>
        <strain evidence="2">ATCC 33761</strain>
    </source>
</reference>
<proteinExistence type="predicted"/>
<evidence type="ECO:0000313" key="1">
    <source>
        <dbReference type="EMBL" id="AHE68022.1"/>
    </source>
</evidence>
<dbReference type="GO" id="GO:0005506">
    <property type="term" value="F:iron ion binding"/>
    <property type="evidence" value="ECO:0007669"/>
    <property type="project" value="TreeGrafter"/>
</dbReference>
<dbReference type="InterPro" id="IPR042243">
    <property type="entry name" value="HypD_1"/>
</dbReference>
<dbReference type="GO" id="GO:0051604">
    <property type="term" value="P:protein maturation"/>
    <property type="evidence" value="ECO:0007669"/>
    <property type="project" value="TreeGrafter"/>
</dbReference>
<dbReference type="KEGG" id="lok:Loa_02485"/>
<dbReference type="HOGENOM" id="CLU_1978743_0_0_6"/>
<organism evidence="1 2">
    <name type="scientific">Legionella oakridgensis ATCC 33761 = DSM 21215</name>
    <dbReference type="NCBI Taxonomy" id="1268635"/>
    <lineage>
        <taxon>Bacteria</taxon>
        <taxon>Pseudomonadati</taxon>
        <taxon>Pseudomonadota</taxon>
        <taxon>Gammaproteobacteria</taxon>
        <taxon>Legionellales</taxon>
        <taxon>Legionellaceae</taxon>
        <taxon>Legionella</taxon>
    </lineage>
</organism>
<dbReference type="eggNOG" id="COG0409">
    <property type="taxonomic scope" value="Bacteria"/>
</dbReference>
<dbReference type="AlphaFoldDB" id="W0BHA9"/>
<dbReference type="InterPro" id="IPR002780">
    <property type="entry name" value="Hyd_form_HypD"/>
</dbReference>
<dbReference type="PATRIC" id="fig|1268635.3.peg.2548"/>
<dbReference type="GO" id="GO:0070025">
    <property type="term" value="F:carbon monoxide binding"/>
    <property type="evidence" value="ECO:0007669"/>
    <property type="project" value="TreeGrafter"/>
</dbReference>
<dbReference type="Gene3D" id="3.40.50.11740">
    <property type="entry name" value="HypD, alpha/beta domain 2"/>
    <property type="match status" value="1"/>
</dbReference>
<name>W0BHA9_9GAMM</name>
<dbReference type="Pfam" id="PF01924">
    <property type="entry name" value="HypD"/>
    <property type="match status" value="1"/>
</dbReference>
<sequence length="126" mass="14461">MIAGFEPLDVLHSILMLIEQINQHRYEVEIQYTRAVTPVGNVQSQQLMAEVFELRSHFEWRGLGSIPASALQIKAKYEQFDAEKKFQLPDSKGIEHKQCDCGAILRGIKNQPIANCLQKYVHPKIR</sequence>
<gene>
    <name evidence="1" type="ORF">Loa_02485</name>
</gene>
<dbReference type="STRING" id="1268635.Loa_02485"/>
<dbReference type="PANTHER" id="PTHR30149:SF0">
    <property type="entry name" value="HYDROGENASE MATURATION FACTOR HYPD"/>
    <property type="match status" value="1"/>
</dbReference>
<evidence type="ECO:0000313" key="2">
    <source>
        <dbReference type="Proteomes" id="UP000018838"/>
    </source>
</evidence>
<dbReference type="GO" id="GO:0051539">
    <property type="term" value="F:4 iron, 4 sulfur cluster binding"/>
    <property type="evidence" value="ECO:0007669"/>
    <property type="project" value="TreeGrafter"/>
</dbReference>
<dbReference type="EMBL" id="CP004006">
    <property type="protein sequence ID" value="AHE68022.1"/>
    <property type="molecule type" value="Genomic_DNA"/>
</dbReference>
<protein>
    <submittedName>
        <fullName evidence="1">Hydrogenase maturation factor</fullName>
    </submittedName>
</protein>
<keyword evidence="2" id="KW-1185">Reference proteome</keyword>
<dbReference type="Proteomes" id="UP000018838">
    <property type="component" value="Chromosome"/>
</dbReference>